<feature type="region of interest" description="Disordered" evidence="1">
    <location>
        <begin position="164"/>
        <end position="242"/>
    </location>
</feature>
<dbReference type="InParanoid" id="A0A4R2PL28"/>
<feature type="compositionally biased region" description="Low complexity" evidence="1">
    <location>
        <begin position="169"/>
        <end position="178"/>
    </location>
</feature>
<organism evidence="2 3">
    <name type="scientific">Rhodothalassium salexigens DSM 2132</name>
    <dbReference type="NCBI Taxonomy" id="1188247"/>
    <lineage>
        <taxon>Bacteria</taxon>
        <taxon>Pseudomonadati</taxon>
        <taxon>Pseudomonadota</taxon>
        <taxon>Alphaproteobacteria</taxon>
        <taxon>Rhodothalassiales</taxon>
        <taxon>Rhodothalassiaceae</taxon>
        <taxon>Rhodothalassium</taxon>
    </lineage>
</organism>
<evidence type="ECO:0000256" key="1">
    <source>
        <dbReference type="SAM" id="MobiDB-lite"/>
    </source>
</evidence>
<sequence>MPGRSPILQFFDGRRIVPATTQRARANQEDLLLDYLKGLRRHTQERSAIRLALSDLERRHREAAFVRSAAQEIRPLVNRYEGQLFRLANSDIIVVVKGASRADLDIYTTRERMLFRKDNYLKAAEAVDQDLLVTQYDLERDYERFRADMEALVAQIRADAEEQARQDAEAAAAATAAAPSPWQNAEPVRAPSDADTATDTGEIPDTPGDRTDADAPAGADGSGAEARTEAAGGADDDTAAAEPTVKVVRDRARSQTPLDPLSFNRLANALRRLDGSVFATTRPIIMMARGTEPRRVLTYHTFSLERVEARLMPEFRLDADAAYARKLHQTLNRQVIGRGGVNLPTDDGTPLLLDFELDAALDPDAMASFETKLAQRSRGKVILGFRAEDVLHATDRYLEARRQVRARGLRTAVTGIDLLTFGAVSWTLLPAEFYTIPFRDTVVKALDEAAIKHLAETIRGLGPARVMLFGCNRASAIDTGRQLGFRLFEGAIASATLSGGGAG</sequence>
<gene>
    <name evidence="2" type="ORF">EV659_103186</name>
</gene>
<proteinExistence type="predicted"/>
<dbReference type="AlphaFoldDB" id="A0A4R2PL28"/>
<name>A0A4R2PL28_RHOSA</name>
<evidence type="ECO:0000313" key="2">
    <source>
        <dbReference type="EMBL" id="TCP36299.1"/>
    </source>
</evidence>
<dbReference type="Proteomes" id="UP000295399">
    <property type="component" value="Unassembled WGS sequence"/>
</dbReference>
<dbReference type="EMBL" id="SLXO01000003">
    <property type="protein sequence ID" value="TCP36299.1"/>
    <property type="molecule type" value="Genomic_DNA"/>
</dbReference>
<accession>A0A4R2PL28</accession>
<protein>
    <submittedName>
        <fullName evidence="2">Uncharacterized protein</fullName>
    </submittedName>
</protein>
<evidence type="ECO:0000313" key="3">
    <source>
        <dbReference type="Proteomes" id="UP000295399"/>
    </source>
</evidence>
<reference evidence="2 3" key="1">
    <citation type="submission" date="2019-03" db="EMBL/GenBank/DDBJ databases">
        <title>Genomic Encyclopedia of Type Strains, Phase IV (KMG-IV): sequencing the most valuable type-strain genomes for metagenomic binning, comparative biology and taxonomic classification.</title>
        <authorList>
            <person name="Goeker M."/>
        </authorList>
    </citation>
    <scope>NUCLEOTIDE SEQUENCE [LARGE SCALE GENOMIC DNA]</scope>
    <source>
        <strain evidence="2 3">DSM 2132</strain>
    </source>
</reference>
<feature type="compositionally biased region" description="Low complexity" evidence="1">
    <location>
        <begin position="214"/>
        <end position="233"/>
    </location>
</feature>
<keyword evidence="3" id="KW-1185">Reference proteome</keyword>
<comment type="caution">
    <text evidence="2">The sequence shown here is derived from an EMBL/GenBank/DDBJ whole genome shotgun (WGS) entry which is preliminary data.</text>
</comment>